<dbReference type="PANTHER" id="PTHR15692">
    <property type="entry name" value="MASTERMIND-LIKE"/>
    <property type="match status" value="1"/>
</dbReference>
<dbReference type="SMART" id="SM01275">
    <property type="entry name" value="MamL-1"/>
    <property type="match status" value="1"/>
</dbReference>
<evidence type="ECO:0000256" key="2">
    <source>
        <dbReference type="ARBA" id="ARBA00008081"/>
    </source>
</evidence>
<evidence type="ECO:0000256" key="5">
    <source>
        <dbReference type="ARBA" id="ARBA00023159"/>
    </source>
</evidence>
<evidence type="ECO:0000256" key="1">
    <source>
        <dbReference type="ARBA" id="ARBA00004324"/>
    </source>
</evidence>
<keyword evidence="7" id="KW-0539">Nucleus</keyword>
<dbReference type="OrthoDB" id="5982619at2759"/>
<evidence type="ECO:0000256" key="3">
    <source>
        <dbReference type="ARBA" id="ARBA00022976"/>
    </source>
</evidence>
<evidence type="ECO:0000256" key="4">
    <source>
        <dbReference type="ARBA" id="ARBA00023015"/>
    </source>
</evidence>
<keyword evidence="6" id="KW-0804">Transcription</keyword>
<dbReference type="Pfam" id="PF09596">
    <property type="entry name" value="MamL-1"/>
    <property type="match status" value="1"/>
</dbReference>
<keyword evidence="11" id="KW-1185">Reference proteome</keyword>
<feature type="domain" description="Neurogenic mastermind-like N-terminal" evidence="9">
    <location>
        <begin position="8"/>
        <end position="67"/>
    </location>
</feature>
<gene>
    <name evidence="10" type="ORF">DPX16_3821</name>
</gene>
<organism evidence="10 11">
    <name type="scientific">Anabarilius grahami</name>
    <name type="common">Kanglang fish</name>
    <name type="synonym">Barilius grahami</name>
    <dbReference type="NCBI Taxonomy" id="495550"/>
    <lineage>
        <taxon>Eukaryota</taxon>
        <taxon>Metazoa</taxon>
        <taxon>Chordata</taxon>
        <taxon>Craniata</taxon>
        <taxon>Vertebrata</taxon>
        <taxon>Euteleostomi</taxon>
        <taxon>Actinopterygii</taxon>
        <taxon>Neopterygii</taxon>
        <taxon>Teleostei</taxon>
        <taxon>Ostariophysi</taxon>
        <taxon>Cypriniformes</taxon>
        <taxon>Xenocyprididae</taxon>
        <taxon>Xenocypridinae</taxon>
        <taxon>Xenocypridinae incertae sedis</taxon>
        <taxon>Anabarilius</taxon>
    </lineage>
</organism>
<evidence type="ECO:0000256" key="6">
    <source>
        <dbReference type="ARBA" id="ARBA00023163"/>
    </source>
</evidence>
<evidence type="ECO:0000313" key="11">
    <source>
        <dbReference type="Proteomes" id="UP000281406"/>
    </source>
</evidence>
<keyword evidence="4" id="KW-0805">Transcription regulation</keyword>
<comment type="subcellular location">
    <subcellularLocation>
        <location evidence="1">Nucleus speckle</location>
    </subcellularLocation>
</comment>
<evidence type="ECO:0000256" key="7">
    <source>
        <dbReference type="ARBA" id="ARBA00023242"/>
    </source>
</evidence>
<comment type="similarity">
    <text evidence="2">Belongs to the mastermind family.</text>
</comment>
<accession>A0A3N0Y1A8</accession>
<evidence type="ECO:0000256" key="8">
    <source>
        <dbReference type="SAM" id="MobiDB-lite"/>
    </source>
</evidence>
<dbReference type="Proteomes" id="UP000281406">
    <property type="component" value="Unassembled WGS sequence"/>
</dbReference>
<keyword evidence="3" id="KW-0914">Notch signaling pathway</keyword>
<sequence>MMADFVVPRHNAVMERLRRRIELFRRHHTGCEKRYESTAGERHEMGRQQTYSLHQRCLQTKAKRSNKHRQPAAASADPAGQRGSAELADGGSATPGEQSRNNTLIATTKLSKQSLFITQISEYDPNRCILVSGQ</sequence>
<evidence type="ECO:0000313" key="10">
    <source>
        <dbReference type="EMBL" id="ROK80941.1"/>
    </source>
</evidence>
<proteinExistence type="inferred from homology"/>
<keyword evidence="5" id="KW-0010">Activator</keyword>
<dbReference type="InterPro" id="IPR019082">
    <property type="entry name" value="Mastermind-like_N"/>
</dbReference>
<evidence type="ECO:0000259" key="9">
    <source>
        <dbReference type="SMART" id="SM01275"/>
    </source>
</evidence>
<dbReference type="GO" id="GO:0003713">
    <property type="term" value="F:transcription coactivator activity"/>
    <property type="evidence" value="ECO:0007669"/>
    <property type="project" value="InterPro"/>
</dbReference>
<dbReference type="GO" id="GO:0007221">
    <property type="term" value="P:positive regulation of transcription of Notch receptor target"/>
    <property type="evidence" value="ECO:0007669"/>
    <property type="project" value="InterPro"/>
</dbReference>
<feature type="compositionally biased region" description="Polar residues" evidence="8">
    <location>
        <begin position="95"/>
        <end position="106"/>
    </location>
</feature>
<name>A0A3N0Y1A8_ANAGA</name>
<dbReference type="Gene3D" id="6.10.250.970">
    <property type="match status" value="1"/>
</dbReference>
<feature type="compositionally biased region" description="Basic residues" evidence="8">
    <location>
        <begin position="61"/>
        <end position="70"/>
    </location>
</feature>
<reference evidence="10 11" key="1">
    <citation type="submission" date="2018-10" db="EMBL/GenBank/DDBJ databases">
        <title>Genome assembly for a Yunnan-Guizhou Plateau 3E fish, Anabarilius grahami (Regan), and its evolutionary and genetic applications.</title>
        <authorList>
            <person name="Jiang W."/>
        </authorList>
    </citation>
    <scope>NUCLEOTIDE SEQUENCE [LARGE SCALE GENOMIC DNA]</scope>
    <source>
        <strain evidence="10">AG-KIZ</strain>
        <tissue evidence="10">Muscle</tissue>
    </source>
</reference>
<dbReference type="AlphaFoldDB" id="A0A3N0Y1A8"/>
<comment type="caution">
    <text evidence="10">The sequence shown here is derived from an EMBL/GenBank/DDBJ whole genome shotgun (WGS) entry which is preliminary data.</text>
</comment>
<dbReference type="EMBL" id="RJVU01055479">
    <property type="protein sequence ID" value="ROK80941.1"/>
    <property type="molecule type" value="Genomic_DNA"/>
</dbReference>
<dbReference type="PANTHER" id="PTHR15692:SF19">
    <property type="entry name" value="MASTERMIND-LIKE PROTEIN 1"/>
    <property type="match status" value="1"/>
</dbReference>
<dbReference type="GO" id="GO:0016607">
    <property type="term" value="C:nuclear speck"/>
    <property type="evidence" value="ECO:0007669"/>
    <property type="project" value="UniProtKB-SubCell"/>
</dbReference>
<dbReference type="InterPro" id="IPR046369">
    <property type="entry name" value="MAML1-3"/>
</dbReference>
<feature type="region of interest" description="Disordered" evidence="8">
    <location>
        <begin position="59"/>
        <end position="106"/>
    </location>
</feature>
<dbReference type="InterPro" id="IPR046370">
    <property type="entry name" value="MAML_N_sf"/>
</dbReference>
<protein>
    <submittedName>
        <fullName evidence="10">Mastermind-like protein 1</fullName>
    </submittedName>
</protein>